<keyword evidence="1" id="KW-0732">Signal</keyword>
<dbReference type="Gene3D" id="2.40.40.10">
    <property type="entry name" value="RlpA-like domain"/>
    <property type="match status" value="1"/>
</dbReference>
<sequence length="379" mass="41425">MGAIQVENTHVKRSSSMSFALRWKHENLRLVTIIALASFALTFMFFMLLYGTATKSVSLVVDGEEKTIQTKQWILSRLLDEQGISVDEHDRISADLNTQIENGDRFTIDHTLPVLVTADGETKTLYTTGRTVASALEDLNIHVGEDDRVVPAIEDPIVSDASIQVIRVTKQIEEQTVPLAFETITQDDHNLLKGKEQVVQEGKEGSKLVQTEKVYEDGQLIAESIVGETIVEESVNKVIAVGVKNPQVMALSAESGGEFIPDNGVPTKYNKILNNVTLTAYTAGASSTGKNPGDEGYGITASGTKVTEGRTIAVDKSVIPMGWWVYIDGIGYRRAEDTGSAIKGNKIDIYFESESYANKFGVKRGYTVYVIGPKKPTAD</sequence>
<evidence type="ECO:0000259" key="3">
    <source>
        <dbReference type="PROSITE" id="PS51109"/>
    </source>
</evidence>
<keyword evidence="2" id="KW-0472">Membrane</keyword>
<dbReference type="InterPro" id="IPR051933">
    <property type="entry name" value="Resuscitation_pf_RpfB"/>
</dbReference>
<organism evidence="4 5">
    <name type="scientific">Paenibacillus residui</name>
    <dbReference type="NCBI Taxonomy" id="629724"/>
    <lineage>
        <taxon>Bacteria</taxon>
        <taxon>Bacillati</taxon>
        <taxon>Bacillota</taxon>
        <taxon>Bacilli</taxon>
        <taxon>Bacillales</taxon>
        <taxon>Paenibacillaceae</taxon>
        <taxon>Paenibacillus</taxon>
    </lineage>
</organism>
<protein>
    <submittedName>
        <fullName evidence="4">Ubiquitin-like domain-containing protein</fullName>
    </submittedName>
</protein>
<dbReference type="RefSeq" id="WP_144936701.1">
    <property type="nucleotide sequence ID" value="NZ_JBHTIU010000044.1"/>
</dbReference>
<keyword evidence="5" id="KW-1185">Reference proteome</keyword>
<reference evidence="5" key="1">
    <citation type="journal article" date="2019" name="Int. J. Syst. Evol. Microbiol.">
        <title>The Global Catalogue of Microorganisms (GCM) 10K type strain sequencing project: providing services to taxonomists for standard genome sequencing and annotation.</title>
        <authorList>
            <consortium name="The Broad Institute Genomics Platform"/>
            <consortium name="The Broad Institute Genome Sequencing Center for Infectious Disease"/>
            <person name="Wu L."/>
            <person name="Ma J."/>
        </authorList>
    </citation>
    <scope>NUCLEOTIDE SEQUENCE [LARGE SCALE GENOMIC DNA]</scope>
    <source>
        <strain evidence="5">CCUG 57263</strain>
    </source>
</reference>
<dbReference type="Pfam" id="PF07501">
    <property type="entry name" value="G5"/>
    <property type="match status" value="1"/>
</dbReference>
<keyword evidence="2" id="KW-0812">Transmembrane</keyword>
<dbReference type="Pfam" id="PF06725">
    <property type="entry name" value="3D"/>
    <property type="match status" value="1"/>
</dbReference>
<accession>A0ABW3DCN9</accession>
<dbReference type="SUPFAM" id="SSF50685">
    <property type="entry name" value="Barwin-like endoglucanases"/>
    <property type="match status" value="1"/>
</dbReference>
<proteinExistence type="predicted"/>
<dbReference type="Proteomes" id="UP001597120">
    <property type="component" value="Unassembled WGS sequence"/>
</dbReference>
<dbReference type="PANTHER" id="PTHR39160:SF4">
    <property type="entry name" value="RESUSCITATION-PROMOTING FACTOR RPFB"/>
    <property type="match status" value="1"/>
</dbReference>
<dbReference type="EMBL" id="JBHTIU010000044">
    <property type="protein sequence ID" value="MFD0870359.1"/>
    <property type="molecule type" value="Genomic_DNA"/>
</dbReference>
<dbReference type="InterPro" id="IPR010611">
    <property type="entry name" value="3D_dom"/>
</dbReference>
<dbReference type="InterPro" id="IPR036908">
    <property type="entry name" value="RlpA-like_sf"/>
</dbReference>
<feature type="domain" description="G5" evidence="3">
    <location>
        <begin position="165"/>
        <end position="245"/>
    </location>
</feature>
<dbReference type="PANTHER" id="PTHR39160">
    <property type="entry name" value="CELL WALL-BINDING PROTEIN YOCH"/>
    <property type="match status" value="1"/>
</dbReference>
<keyword evidence="2" id="KW-1133">Transmembrane helix</keyword>
<dbReference type="InterPro" id="IPR007137">
    <property type="entry name" value="DUF348"/>
</dbReference>
<evidence type="ECO:0000313" key="4">
    <source>
        <dbReference type="EMBL" id="MFD0870359.1"/>
    </source>
</evidence>
<dbReference type="Gene3D" id="2.20.230.10">
    <property type="entry name" value="Resuscitation-promoting factor rpfb"/>
    <property type="match status" value="1"/>
</dbReference>
<evidence type="ECO:0000313" key="5">
    <source>
        <dbReference type="Proteomes" id="UP001597120"/>
    </source>
</evidence>
<evidence type="ECO:0000256" key="2">
    <source>
        <dbReference type="SAM" id="Phobius"/>
    </source>
</evidence>
<gene>
    <name evidence="4" type="ORF">ACFQ03_14470</name>
</gene>
<dbReference type="PROSITE" id="PS51109">
    <property type="entry name" value="G5"/>
    <property type="match status" value="1"/>
</dbReference>
<evidence type="ECO:0000256" key="1">
    <source>
        <dbReference type="ARBA" id="ARBA00022729"/>
    </source>
</evidence>
<comment type="caution">
    <text evidence="4">The sequence shown here is derived from an EMBL/GenBank/DDBJ whole genome shotgun (WGS) entry which is preliminary data.</text>
</comment>
<dbReference type="InterPro" id="IPR059180">
    <property type="entry name" value="3D_YorM"/>
</dbReference>
<name>A0ABW3DCN9_9BACL</name>
<dbReference type="InterPro" id="IPR011098">
    <property type="entry name" value="G5_dom"/>
</dbReference>
<dbReference type="Pfam" id="PF03990">
    <property type="entry name" value="DUF348"/>
    <property type="match status" value="2"/>
</dbReference>
<dbReference type="CDD" id="cd14667">
    <property type="entry name" value="3D_containing_proteins"/>
    <property type="match status" value="1"/>
</dbReference>
<dbReference type="SMART" id="SM01208">
    <property type="entry name" value="G5"/>
    <property type="match status" value="1"/>
</dbReference>
<feature type="transmembrane region" description="Helical" evidence="2">
    <location>
        <begin position="30"/>
        <end position="50"/>
    </location>
</feature>